<evidence type="ECO:0000259" key="2">
    <source>
        <dbReference type="Pfam" id="PF13635"/>
    </source>
</evidence>
<dbReference type="InterPro" id="IPR041682">
    <property type="entry name" value="AAA_14"/>
</dbReference>
<dbReference type="SUPFAM" id="SSF52540">
    <property type="entry name" value="P-loop containing nucleoside triphosphate hydrolases"/>
    <property type="match status" value="1"/>
</dbReference>
<feature type="domain" description="DUF4143" evidence="2">
    <location>
        <begin position="220"/>
        <end position="383"/>
    </location>
</feature>
<dbReference type="InterPro" id="IPR011335">
    <property type="entry name" value="Restrct_endonuc-II-like"/>
</dbReference>
<dbReference type="EMBL" id="VULZ01000002">
    <property type="protein sequence ID" value="MSS13957.1"/>
    <property type="molecule type" value="Genomic_DNA"/>
</dbReference>
<dbReference type="InterPro" id="IPR027417">
    <property type="entry name" value="P-loop_NTPase"/>
</dbReference>
<keyword evidence="3" id="KW-0547">Nucleotide-binding</keyword>
<gene>
    <name evidence="3" type="ORF">FYJ35_02685</name>
</gene>
<evidence type="ECO:0000313" key="3">
    <source>
        <dbReference type="EMBL" id="MSS13957.1"/>
    </source>
</evidence>
<dbReference type="SUPFAM" id="SSF52980">
    <property type="entry name" value="Restriction endonuclease-like"/>
    <property type="match status" value="1"/>
</dbReference>
<dbReference type="PANTHER" id="PTHR33295">
    <property type="entry name" value="ATPASE"/>
    <property type="match status" value="1"/>
</dbReference>
<protein>
    <submittedName>
        <fullName evidence="3">ATP-binding protein</fullName>
    </submittedName>
</protein>
<organism evidence="3 4">
    <name type="scientific">Porcincola intestinalis</name>
    <dbReference type="NCBI Taxonomy" id="2606632"/>
    <lineage>
        <taxon>Bacteria</taxon>
        <taxon>Bacillati</taxon>
        <taxon>Bacillota</taxon>
        <taxon>Clostridia</taxon>
        <taxon>Lachnospirales</taxon>
        <taxon>Lachnospiraceae</taxon>
        <taxon>Porcincola</taxon>
    </lineage>
</organism>
<dbReference type="InterPro" id="IPR025420">
    <property type="entry name" value="DUF4143"/>
</dbReference>
<dbReference type="Proteomes" id="UP000481852">
    <property type="component" value="Unassembled WGS sequence"/>
</dbReference>
<dbReference type="RefSeq" id="WP_154522775.1">
    <property type="nucleotide sequence ID" value="NZ_VULZ01000002.1"/>
</dbReference>
<keyword evidence="4" id="KW-1185">Reference proteome</keyword>
<dbReference type="Pfam" id="PF13173">
    <property type="entry name" value="AAA_14"/>
    <property type="match status" value="1"/>
</dbReference>
<name>A0A6L5X350_9FIRM</name>
<comment type="caution">
    <text evidence="3">The sequence shown here is derived from an EMBL/GenBank/DDBJ whole genome shotgun (WGS) entry which is preliminary data.</text>
</comment>
<dbReference type="Pfam" id="PF13635">
    <property type="entry name" value="DUF4143"/>
    <property type="match status" value="1"/>
</dbReference>
<dbReference type="GO" id="GO:0005524">
    <property type="term" value="F:ATP binding"/>
    <property type="evidence" value="ECO:0007669"/>
    <property type="project" value="UniProtKB-KW"/>
</dbReference>
<reference evidence="3 4" key="1">
    <citation type="submission" date="2019-08" db="EMBL/GenBank/DDBJ databases">
        <title>In-depth cultivation of the pig gut microbiome towards novel bacterial diversity and tailored functional studies.</title>
        <authorList>
            <person name="Wylensek D."/>
            <person name="Hitch T.C.A."/>
            <person name="Clavel T."/>
        </authorList>
    </citation>
    <scope>NUCLEOTIDE SEQUENCE [LARGE SCALE GENOMIC DNA]</scope>
    <source>
        <strain evidence="3 4">Oil+RF-744-WCA-WT-11</strain>
    </source>
</reference>
<dbReference type="AlphaFoldDB" id="A0A6L5X350"/>
<dbReference type="PANTHER" id="PTHR33295:SF7">
    <property type="entry name" value="ATPASE"/>
    <property type="match status" value="1"/>
</dbReference>
<proteinExistence type="predicted"/>
<feature type="domain" description="AAA" evidence="1">
    <location>
        <begin position="18"/>
        <end position="152"/>
    </location>
</feature>
<accession>A0A6L5X350</accession>
<sequence length="442" mass="50949">MKRNLMKSLKEWKNSPYRKPLILSGARQVGKTWLMKEFGRTEYANIVYVNFDQDINAAGLFEGSINPDRIILGLRALSGMEIDPDNTLIIFDEVQEAPRALTSLKYFCEEAPQYSIIAAGSLLGVALHAGTSFPVGKVDRMHLYPLNFQEFLYAMGEDAAAEILQTKDQRMITVLREKLSDLLRQHYYVGGMPEAVNYYKDNKEFTGVRQIQKNLLAYYQQDFSKHAEPRLTERLNLVWSSIPVQLAKENRKFIYGQIRQGARAKDFELAIQWLSDCGLIHVIHRVTKPGYPLKAYEDLNAFKIYLLDVGLLGAMADLSSNTIVEGNRIFTEFKGALAEQYVLQELIAEDHLNPMYYSAENSRMEIDFIVQKGDEVIPIEVKAEENLRAKSLRSYCEKYKPKTAVRFSMSDYREQDWMVNVPLYEINWLIEQGKDSEMKWHS</sequence>
<keyword evidence="3" id="KW-0067">ATP-binding</keyword>
<evidence type="ECO:0000313" key="4">
    <source>
        <dbReference type="Proteomes" id="UP000481852"/>
    </source>
</evidence>
<evidence type="ECO:0000259" key="1">
    <source>
        <dbReference type="Pfam" id="PF13173"/>
    </source>
</evidence>